<dbReference type="Pfam" id="PF19300">
    <property type="entry name" value="BPD_transp_1_N"/>
    <property type="match status" value="1"/>
</dbReference>
<dbReference type="InterPro" id="IPR035906">
    <property type="entry name" value="MetI-like_sf"/>
</dbReference>
<name>V6IZD5_9BACL</name>
<dbReference type="PROSITE" id="PS50928">
    <property type="entry name" value="ABC_TM1"/>
    <property type="match status" value="1"/>
</dbReference>
<dbReference type="OrthoDB" id="401349at2"/>
<dbReference type="CDD" id="cd06261">
    <property type="entry name" value="TM_PBP2"/>
    <property type="match status" value="1"/>
</dbReference>
<evidence type="ECO:0000256" key="4">
    <source>
        <dbReference type="ARBA" id="ARBA00022692"/>
    </source>
</evidence>
<dbReference type="PANTHER" id="PTHR43163:SF6">
    <property type="entry name" value="DIPEPTIDE TRANSPORT SYSTEM PERMEASE PROTEIN DPPB-RELATED"/>
    <property type="match status" value="1"/>
</dbReference>
<dbReference type="SUPFAM" id="SSF161098">
    <property type="entry name" value="MetI-like"/>
    <property type="match status" value="1"/>
</dbReference>
<evidence type="ECO:0000313" key="10">
    <source>
        <dbReference type="Proteomes" id="UP000018296"/>
    </source>
</evidence>
<dbReference type="InterPro" id="IPR000515">
    <property type="entry name" value="MetI-like"/>
</dbReference>
<feature type="transmembrane region" description="Helical" evidence="7">
    <location>
        <begin position="100"/>
        <end position="121"/>
    </location>
</feature>
<dbReference type="GO" id="GO:0005886">
    <property type="term" value="C:plasma membrane"/>
    <property type="evidence" value="ECO:0007669"/>
    <property type="project" value="UniProtKB-SubCell"/>
</dbReference>
<dbReference type="AlphaFoldDB" id="V6IZD5"/>
<evidence type="ECO:0000256" key="7">
    <source>
        <dbReference type="RuleBase" id="RU363032"/>
    </source>
</evidence>
<keyword evidence="10" id="KW-1185">Reference proteome</keyword>
<organism evidence="9 10">
    <name type="scientific">Sporolactobacillus laevolacticus DSM 442</name>
    <dbReference type="NCBI Taxonomy" id="1395513"/>
    <lineage>
        <taxon>Bacteria</taxon>
        <taxon>Bacillati</taxon>
        <taxon>Bacillota</taxon>
        <taxon>Bacilli</taxon>
        <taxon>Bacillales</taxon>
        <taxon>Sporolactobacillaceae</taxon>
        <taxon>Sporolactobacillus</taxon>
    </lineage>
</organism>
<keyword evidence="5 7" id="KW-1133">Transmembrane helix</keyword>
<keyword evidence="2 7" id="KW-0813">Transport</keyword>
<dbReference type="PANTHER" id="PTHR43163">
    <property type="entry name" value="DIPEPTIDE TRANSPORT SYSTEM PERMEASE PROTEIN DPPB-RELATED"/>
    <property type="match status" value="1"/>
</dbReference>
<sequence length="309" mass="34160">MVRFILKRTGYMLVTFYIVLTLTFLSMKLLPGTPFKQAQKLTPQQLNTLKSYYGLNDPIPVQYVRYVWNFIHGDMGGSFQYGNEPVTDFLFARFPISLQLGINAMIVGTVLGILLGIVAGINRGKSLDWGSTMVAIIGVSIPSFVLAAILQFFFSVYWRIFPVAGWGGFMYQALPTLALAIGVTAQVARFMRTEMVEVLNQDYIVTAQAKGLSRATVIYKHAVRNAMIPVITIVPPMTAAVVTGSLVIENIFNIPGIGSQFVDSIVTNDYPMIMGTTELYALLYIVSLLVVDILYQLVDPRMRVTGGKA</sequence>
<feature type="transmembrane region" description="Helical" evidence="7">
    <location>
        <begin position="12"/>
        <end position="30"/>
    </location>
</feature>
<dbReference type="eggNOG" id="COG0601">
    <property type="taxonomic scope" value="Bacteria"/>
</dbReference>
<gene>
    <name evidence="9" type="ORF">P343_04660</name>
</gene>
<evidence type="ECO:0000256" key="2">
    <source>
        <dbReference type="ARBA" id="ARBA00022448"/>
    </source>
</evidence>
<comment type="caution">
    <text evidence="9">The sequence shown here is derived from an EMBL/GenBank/DDBJ whole genome shotgun (WGS) entry which is preliminary data.</text>
</comment>
<evidence type="ECO:0000256" key="5">
    <source>
        <dbReference type="ARBA" id="ARBA00022989"/>
    </source>
</evidence>
<keyword evidence="3" id="KW-1003">Cell membrane</keyword>
<evidence type="ECO:0000256" key="6">
    <source>
        <dbReference type="ARBA" id="ARBA00023136"/>
    </source>
</evidence>
<comment type="subcellular location">
    <subcellularLocation>
        <location evidence="1 7">Cell membrane</location>
        <topology evidence="1 7">Multi-pass membrane protein</topology>
    </subcellularLocation>
</comment>
<dbReference type="Proteomes" id="UP000018296">
    <property type="component" value="Unassembled WGS sequence"/>
</dbReference>
<keyword evidence="4 7" id="KW-0812">Transmembrane</keyword>
<evidence type="ECO:0000256" key="1">
    <source>
        <dbReference type="ARBA" id="ARBA00004651"/>
    </source>
</evidence>
<feature type="domain" description="ABC transmembrane type-1" evidence="8">
    <location>
        <begin position="94"/>
        <end position="295"/>
    </location>
</feature>
<comment type="similarity">
    <text evidence="7">Belongs to the binding-protein-dependent transport system permease family.</text>
</comment>
<keyword evidence="6 7" id="KW-0472">Membrane</keyword>
<feature type="transmembrane region" description="Helical" evidence="7">
    <location>
        <begin position="133"/>
        <end position="157"/>
    </location>
</feature>
<evidence type="ECO:0000259" key="8">
    <source>
        <dbReference type="PROSITE" id="PS50928"/>
    </source>
</evidence>
<dbReference type="InterPro" id="IPR045621">
    <property type="entry name" value="BPD_transp_1_N"/>
</dbReference>
<feature type="transmembrane region" description="Helical" evidence="7">
    <location>
        <begin position="169"/>
        <end position="188"/>
    </location>
</feature>
<dbReference type="EMBL" id="AWTC01000003">
    <property type="protein sequence ID" value="EST12923.1"/>
    <property type="molecule type" value="Genomic_DNA"/>
</dbReference>
<dbReference type="GO" id="GO:0055085">
    <property type="term" value="P:transmembrane transport"/>
    <property type="evidence" value="ECO:0007669"/>
    <property type="project" value="InterPro"/>
</dbReference>
<proteinExistence type="inferred from homology"/>
<dbReference type="Gene3D" id="1.10.3720.10">
    <property type="entry name" value="MetI-like"/>
    <property type="match status" value="1"/>
</dbReference>
<protein>
    <submittedName>
        <fullName evidence="9">Peptide ABC transporter permease</fullName>
    </submittedName>
</protein>
<dbReference type="PATRIC" id="fig|1395513.3.peg.956"/>
<reference evidence="9 10" key="1">
    <citation type="journal article" date="2013" name="Genome Announc.">
        <title>Genome Sequence of Sporolactobacillus laevolacticus DSM442, an Efficient Polymer-Grade D-Lactate Producer from Agricultural Waste Cottonseed as a Nitrogen Source.</title>
        <authorList>
            <person name="Wang H."/>
            <person name="Wang L."/>
            <person name="Ju J."/>
            <person name="Yu B."/>
            <person name="Ma Y."/>
        </authorList>
    </citation>
    <scope>NUCLEOTIDE SEQUENCE [LARGE SCALE GENOMIC DNA]</scope>
    <source>
        <strain evidence="9 10">DSM 442</strain>
    </source>
</reference>
<feature type="transmembrane region" description="Helical" evidence="7">
    <location>
        <begin position="226"/>
        <end position="248"/>
    </location>
</feature>
<dbReference type="STRING" id="1395513.P343_04660"/>
<accession>V6IZD5</accession>
<dbReference type="Pfam" id="PF00528">
    <property type="entry name" value="BPD_transp_1"/>
    <property type="match status" value="1"/>
</dbReference>
<dbReference type="RefSeq" id="WP_023509235.1">
    <property type="nucleotide sequence ID" value="NZ_AWTC01000003.1"/>
</dbReference>
<evidence type="ECO:0000313" key="9">
    <source>
        <dbReference type="EMBL" id="EST12923.1"/>
    </source>
</evidence>
<evidence type="ECO:0000256" key="3">
    <source>
        <dbReference type="ARBA" id="ARBA00022475"/>
    </source>
</evidence>
<feature type="transmembrane region" description="Helical" evidence="7">
    <location>
        <begin position="279"/>
        <end position="298"/>
    </location>
</feature>